<feature type="region of interest" description="Disordered" evidence="1">
    <location>
        <begin position="30"/>
        <end position="85"/>
    </location>
</feature>
<dbReference type="EMBL" id="KN880776">
    <property type="protein sequence ID" value="KIY62516.1"/>
    <property type="molecule type" value="Genomic_DNA"/>
</dbReference>
<sequence>MKLFANLELLASVAAEMPYIEIAKNVHGETASADGSDLDDEQTIVEGDQRPCPTGESKAALKASPEDISSSNHAEQEDSEEQTHADGGIEDCLLPEVDEFVNATVRRQSLRSAGSFVESGKLPIRKKTSNRKGKNKQGDRGGKKSHLVNKAAKAMAASNSLSREQGKTSVTQPELESVVALGAECNVFQEETARVRPQGQVGMSQVLGSTAGIGSKAGLSSQAGETGGRHSPIPRDEDLGAPPVATPMLCRQGMTMSDEDDFSTGHGLQDNDVRLRPVECNVKTLRTSQNVLSVILIA</sequence>
<feature type="chain" id="PRO_5012565403" evidence="2">
    <location>
        <begin position="16"/>
        <end position="298"/>
    </location>
</feature>
<evidence type="ECO:0000256" key="1">
    <source>
        <dbReference type="SAM" id="MobiDB-lite"/>
    </source>
</evidence>
<keyword evidence="2" id="KW-0732">Signal</keyword>
<dbReference type="Proteomes" id="UP000054007">
    <property type="component" value="Unassembled WGS sequence"/>
</dbReference>
<keyword evidence="4" id="KW-1185">Reference proteome</keyword>
<evidence type="ECO:0000313" key="3">
    <source>
        <dbReference type="EMBL" id="KIY62516.1"/>
    </source>
</evidence>
<feature type="region of interest" description="Disordered" evidence="1">
    <location>
        <begin position="118"/>
        <end position="146"/>
    </location>
</feature>
<dbReference type="AlphaFoldDB" id="A0A0D7AZ09"/>
<reference evidence="3 4" key="1">
    <citation type="journal article" date="2015" name="Fungal Genet. Biol.">
        <title>Evolution of novel wood decay mechanisms in Agaricales revealed by the genome sequences of Fistulina hepatica and Cylindrobasidium torrendii.</title>
        <authorList>
            <person name="Floudas D."/>
            <person name="Held B.W."/>
            <person name="Riley R."/>
            <person name="Nagy L.G."/>
            <person name="Koehler G."/>
            <person name="Ransdell A.S."/>
            <person name="Younus H."/>
            <person name="Chow J."/>
            <person name="Chiniquy J."/>
            <person name="Lipzen A."/>
            <person name="Tritt A."/>
            <person name="Sun H."/>
            <person name="Haridas S."/>
            <person name="LaButti K."/>
            <person name="Ohm R.A."/>
            <person name="Kues U."/>
            <person name="Blanchette R.A."/>
            <person name="Grigoriev I.V."/>
            <person name="Minto R.E."/>
            <person name="Hibbett D.S."/>
        </authorList>
    </citation>
    <scope>NUCLEOTIDE SEQUENCE [LARGE SCALE GENOMIC DNA]</scope>
    <source>
        <strain evidence="3 4">FP15055 ss-10</strain>
    </source>
</reference>
<proteinExistence type="predicted"/>
<evidence type="ECO:0000256" key="2">
    <source>
        <dbReference type="SAM" id="SignalP"/>
    </source>
</evidence>
<accession>A0A0D7AZ09</accession>
<feature type="signal peptide" evidence="2">
    <location>
        <begin position="1"/>
        <end position="15"/>
    </location>
</feature>
<feature type="compositionally biased region" description="Basic residues" evidence="1">
    <location>
        <begin position="123"/>
        <end position="135"/>
    </location>
</feature>
<gene>
    <name evidence="3" type="ORF">CYLTODRAFT_494584</name>
</gene>
<feature type="region of interest" description="Disordered" evidence="1">
    <location>
        <begin position="212"/>
        <end position="245"/>
    </location>
</feature>
<protein>
    <submittedName>
        <fullName evidence="3">Uncharacterized protein</fullName>
    </submittedName>
</protein>
<name>A0A0D7AZ09_9AGAR</name>
<organism evidence="3 4">
    <name type="scientific">Cylindrobasidium torrendii FP15055 ss-10</name>
    <dbReference type="NCBI Taxonomy" id="1314674"/>
    <lineage>
        <taxon>Eukaryota</taxon>
        <taxon>Fungi</taxon>
        <taxon>Dikarya</taxon>
        <taxon>Basidiomycota</taxon>
        <taxon>Agaricomycotina</taxon>
        <taxon>Agaricomycetes</taxon>
        <taxon>Agaricomycetidae</taxon>
        <taxon>Agaricales</taxon>
        <taxon>Marasmiineae</taxon>
        <taxon>Physalacriaceae</taxon>
        <taxon>Cylindrobasidium</taxon>
    </lineage>
</organism>
<evidence type="ECO:0000313" key="4">
    <source>
        <dbReference type="Proteomes" id="UP000054007"/>
    </source>
</evidence>